<reference evidence="2" key="1">
    <citation type="submission" date="2021-02" db="EMBL/GenBank/DDBJ databases">
        <authorList>
            <person name="Nowell W R."/>
        </authorList>
    </citation>
    <scope>NUCLEOTIDE SEQUENCE</scope>
    <source>
        <strain evidence="2">Ploen Becks lab</strain>
    </source>
</reference>
<proteinExistence type="predicted"/>
<dbReference type="InterPro" id="IPR024977">
    <property type="entry name" value="Apc4-like_WD40_dom"/>
</dbReference>
<dbReference type="GO" id="GO:0032040">
    <property type="term" value="C:small-subunit processome"/>
    <property type="evidence" value="ECO:0007669"/>
    <property type="project" value="TreeGrafter"/>
</dbReference>
<dbReference type="Pfam" id="PF12894">
    <property type="entry name" value="ANAPC4_WD40"/>
    <property type="match status" value="1"/>
</dbReference>
<sequence length="702" mass="80732">MGDYVVHRARFFDYQPKAIQSMNYDDTTKKLAISRSDSTIEIWCTKNEYLESIIYPTADRQVETVLWCQSQLLSSGLDGFIVLYDLARLTAKKLVPSIGGAIWCMNKNKSETKIVVGTEDGYVVLYEIQIDGILFEKSFNKLDSRILSIAWHKDEEILVTGGIDNIRVWDVNTGQVLQRLSLGRIDKNKETLVWCLAITSDFQIISGDSRGKVCVWSAEHGNLIKSFQTHSVDVLCLCLDEAEKHVYCSGIDPSIVQLDYVTTAEQENFKTWVKSNIFYNHTHDVRSILIADNQLISSGVDTKIVFKSLEKKSSNTTRKYNSMPQKSLIQTCQDFVLLQHDKHLELWKLGQSGEESSDLNEKKDGDFLPILRLPKKFIHLNSKNDLNIICSSIGCIPSKNSSQTIWLSYSDLNSIHIYKIEISSKQLLEPKIKIDKIKSLPLACGNRPAVMMKFYYSNLTNQLRLNYLTNKSTLQCLYLLNDESGFALESSIQCIPQDLLLTDNRVFLMDFKDDYVATCDTDMNVIVWSLKTQTQICTLPRYEKLATCVKFHPSKNCLLVCYTNRKIVEYDYELNEYTDWSRIVSENWPKQWLKSNNKIMNCFYDSRDQDKIILHDEQYLTVLNKSEKMPEFNEKIFQPKYAIKSTIENGHSKKNAIHVSDKYRYIVHASEPMKGQLLIVEVTPLSVSERLPPSLKQKKFGT</sequence>
<organism evidence="2 3">
    <name type="scientific">Brachionus calyciflorus</name>
    <dbReference type="NCBI Taxonomy" id="104777"/>
    <lineage>
        <taxon>Eukaryota</taxon>
        <taxon>Metazoa</taxon>
        <taxon>Spiralia</taxon>
        <taxon>Gnathifera</taxon>
        <taxon>Rotifera</taxon>
        <taxon>Eurotatoria</taxon>
        <taxon>Monogononta</taxon>
        <taxon>Pseudotrocha</taxon>
        <taxon>Ploima</taxon>
        <taxon>Brachionidae</taxon>
        <taxon>Brachionus</taxon>
    </lineage>
</organism>
<dbReference type="PANTHER" id="PTHR44163">
    <property type="entry name" value="U3 SMALL NUCLEOLAR RNA-ASSOCIATED PROTEIN 4 HOMOLOG"/>
    <property type="match status" value="1"/>
</dbReference>
<dbReference type="EMBL" id="CAJNOC010006637">
    <property type="protein sequence ID" value="CAF1082223.1"/>
    <property type="molecule type" value="Genomic_DNA"/>
</dbReference>
<dbReference type="Gene3D" id="2.130.10.10">
    <property type="entry name" value="YVTN repeat-like/Quinoprotein amine dehydrogenase"/>
    <property type="match status" value="3"/>
</dbReference>
<dbReference type="PANTHER" id="PTHR44163:SF1">
    <property type="entry name" value="U3 SMALL NUCLEOLAR RNA-ASSOCIATED PROTEIN 4 HOMOLOG"/>
    <property type="match status" value="1"/>
</dbReference>
<dbReference type="InterPro" id="IPR046351">
    <property type="entry name" value="UTP4"/>
</dbReference>
<evidence type="ECO:0000313" key="2">
    <source>
        <dbReference type="EMBL" id="CAF1082223.1"/>
    </source>
</evidence>
<dbReference type="GO" id="GO:0003723">
    <property type="term" value="F:RNA binding"/>
    <property type="evidence" value="ECO:0007669"/>
    <property type="project" value="TreeGrafter"/>
</dbReference>
<dbReference type="Proteomes" id="UP000663879">
    <property type="component" value="Unassembled WGS sequence"/>
</dbReference>
<dbReference type="GO" id="GO:0034455">
    <property type="term" value="C:t-UTP complex"/>
    <property type="evidence" value="ECO:0007669"/>
    <property type="project" value="TreeGrafter"/>
</dbReference>
<accession>A0A814MNI4</accession>
<protein>
    <recommendedName>
        <fullName evidence="1">Anaphase-promoting complex subunit 4-like WD40 domain-containing protein</fullName>
    </recommendedName>
</protein>
<dbReference type="GO" id="GO:0000462">
    <property type="term" value="P:maturation of SSU-rRNA from tricistronic rRNA transcript (SSU-rRNA, 5.8S rRNA, LSU-rRNA)"/>
    <property type="evidence" value="ECO:0007669"/>
    <property type="project" value="InterPro"/>
</dbReference>
<dbReference type="SUPFAM" id="SSF50978">
    <property type="entry name" value="WD40 repeat-like"/>
    <property type="match status" value="2"/>
</dbReference>
<gene>
    <name evidence="2" type="ORF">OXX778_LOCUS20247</name>
</gene>
<dbReference type="OrthoDB" id="8883818at2759"/>
<dbReference type="AlphaFoldDB" id="A0A814MNI4"/>
<dbReference type="InterPro" id="IPR015943">
    <property type="entry name" value="WD40/YVTN_repeat-like_dom_sf"/>
</dbReference>
<dbReference type="InterPro" id="IPR036322">
    <property type="entry name" value="WD40_repeat_dom_sf"/>
</dbReference>
<feature type="domain" description="Anaphase-promoting complex subunit 4-like WD40" evidence="1">
    <location>
        <begin position="114"/>
        <end position="186"/>
    </location>
</feature>
<dbReference type="SMART" id="SM00320">
    <property type="entry name" value="WD40"/>
    <property type="match status" value="9"/>
</dbReference>
<dbReference type="InterPro" id="IPR001680">
    <property type="entry name" value="WD40_rpt"/>
</dbReference>
<name>A0A814MNI4_9BILA</name>
<keyword evidence="3" id="KW-1185">Reference proteome</keyword>
<evidence type="ECO:0000259" key="1">
    <source>
        <dbReference type="Pfam" id="PF12894"/>
    </source>
</evidence>
<comment type="caution">
    <text evidence="2">The sequence shown here is derived from an EMBL/GenBank/DDBJ whole genome shotgun (WGS) entry which is preliminary data.</text>
</comment>
<dbReference type="GO" id="GO:0030686">
    <property type="term" value="C:90S preribosome"/>
    <property type="evidence" value="ECO:0007669"/>
    <property type="project" value="InterPro"/>
</dbReference>
<evidence type="ECO:0000313" key="3">
    <source>
        <dbReference type="Proteomes" id="UP000663879"/>
    </source>
</evidence>